<reference evidence="1" key="1">
    <citation type="submission" date="2024-02" db="EMBL/GenBank/DDBJ databases">
        <title>Metagenome Assembled Genome of Zalaria obscura JY119.</title>
        <authorList>
            <person name="Vighnesh L."/>
            <person name="Jagadeeshwari U."/>
            <person name="Venkata Ramana C."/>
            <person name="Sasikala C."/>
        </authorList>
    </citation>
    <scope>NUCLEOTIDE SEQUENCE</scope>
    <source>
        <strain evidence="1">JY119</strain>
    </source>
</reference>
<name>A0ACC3S369_9PEZI</name>
<gene>
    <name evidence="1" type="ORF">M8818_007397</name>
</gene>
<protein>
    <submittedName>
        <fullName evidence="1">Uncharacterized protein</fullName>
    </submittedName>
</protein>
<dbReference type="EMBL" id="JAMKPW020000043">
    <property type="protein sequence ID" value="KAK8194209.1"/>
    <property type="molecule type" value="Genomic_DNA"/>
</dbReference>
<evidence type="ECO:0000313" key="1">
    <source>
        <dbReference type="EMBL" id="KAK8194209.1"/>
    </source>
</evidence>
<organism evidence="1 2">
    <name type="scientific">Zalaria obscura</name>
    <dbReference type="NCBI Taxonomy" id="2024903"/>
    <lineage>
        <taxon>Eukaryota</taxon>
        <taxon>Fungi</taxon>
        <taxon>Dikarya</taxon>
        <taxon>Ascomycota</taxon>
        <taxon>Pezizomycotina</taxon>
        <taxon>Dothideomycetes</taxon>
        <taxon>Dothideomycetidae</taxon>
        <taxon>Dothideales</taxon>
        <taxon>Zalariaceae</taxon>
        <taxon>Zalaria</taxon>
    </lineage>
</organism>
<evidence type="ECO:0000313" key="2">
    <source>
        <dbReference type="Proteomes" id="UP001320706"/>
    </source>
</evidence>
<proteinExistence type="predicted"/>
<keyword evidence="2" id="KW-1185">Reference proteome</keyword>
<sequence length="142" mass="15938">MPAVRSAGDLAGDLDRCVMGFTCLEALAPLSGYITHPAPSSRVRGYGDMRVERSAAYWIRVGIYLGWHSTSAREIYLRSSFQSTKADVSMISIHYKPTFSRFNAEGSPPTHLMPGLHDWPPVADQQWPSPRFRLIPQLWDDS</sequence>
<dbReference type="Proteomes" id="UP001320706">
    <property type="component" value="Unassembled WGS sequence"/>
</dbReference>
<accession>A0ACC3S369</accession>
<comment type="caution">
    <text evidence="1">The sequence shown here is derived from an EMBL/GenBank/DDBJ whole genome shotgun (WGS) entry which is preliminary data.</text>
</comment>